<name>A0A0H2YVA7_CLOP1</name>
<keyword evidence="10" id="KW-0067">ATP-binding</keyword>
<keyword evidence="21" id="KW-1185">Reference proteome</keyword>
<dbReference type="Gene3D" id="1.10.150.80">
    <property type="entry name" value="HRDC domain"/>
    <property type="match status" value="1"/>
</dbReference>
<dbReference type="GO" id="GO:0005737">
    <property type="term" value="C:cytoplasm"/>
    <property type="evidence" value="ECO:0007669"/>
    <property type="project" value="TreeGrafter"/>
</dbReference>
<evidence type="ECO:0000256" key="8">
    <source>
        <dbReference type="ARBA" id="ARBA00022806"/>
    </source>
</evidence>
<dbReference type="InterPro" id="IPR006293">
    <property type="entry name" value="DNA_helicase_ATP-dep_RecQ_bac"/>
</dbReference>
<dbReference type="KEGG" id="cpf:CPF_1542"/>
<dbReference type="Gene3D" id="3.40.50.300">
    <property type="entry name" value="P-loop containing nucleotide triphosphate hydrolases"/>
    <property type="match status" value="2"/>
</dbReference>
<dbReference type="GO" id="GO:0046872">
    <property type="term" value="F:metal ion binding"/>
    <property type="evidence" value="ECO:0007669"/>
    <property type="project" value="UniProtKB-KW"/>
</dbReference>
<dbReference type="eggNOG" id="COG0514">
    <property type="taxonomic scope" value="Bacteria"/>
</dbReference>
<dbReference type="GO" id="GO:0030894">
    <property type="term" value="C:replisome"/>
    <property type="evidence" value="ECO:0007669"/>
    <property type="project" value="TreeGrafter"/>
</dbReference>
<evidence type="ECO:0000259" key="18">
    <source>
        <dbReference type="PROSITE" id="PS51192"/>
    </source>
</evidence>
<proteinExistence type="inferred from homology"/>
<dbReference type="NCBIfam" id="TIGR01389">
    <property type="entry name" value="recQ"/>
    <property type="match status" value="1"/>
</dbReference>
<dbReference type="InterPro" id="IPR044876">
    <property type="entry name" value="HRDC_dom_sf"/>
</dbReference>
<dbReference type="GO" id="GO:0016787">
    <property type="term" value="F:hydrolase activity"/>
    <property type="evidence" value="ECO:0007669"/>
    <property type="project" value="UniProtKB-KW"/>
</dbReference>
<dbReference type="PROSITE" id="PS50967">
    <property type="entry name" value="HRDC"/>
    <property type="match status" value="1"/>
</dbReference>
<feature type="domain" description="HRDC" evidence="17">
    <location>
        <begin position="512"/>
        <end position="592"/>
    </location>
</feature>
<dbReference type="HOGENOM" id="CLU_001103_14_3_9"/>
<dbReference type="RefSeq" id="WP_011590757.1">
    <property type="nucleotide sequence ID" value="NC_008261.1"/>
</dbReference>
<evidence type="ECO:0000256" key="14">
    <source>
        <dbReference type="ARBA" id="ARBA00023235"/>
    </source>
</evidence>
<evidence type="ECO:0000256" key="11">
    <source>
        <dbReference type="ARBA" id="ARBA00023125"/>
    </source>
</evidence>
<keyword evidence="7 20" id="KW-0378">Hydrolase</keyword>
<dbReference type="InterPro" id="IPR011545">
    <property type="entry name" value="DEAD/DEAH_box_helicase_dom"/>
</dbReference>
<evidence type="ECO:0000256" key="7">
    <source>
        <dbReference type="ARBA" id="ARBA00022801"/>
    </source>
</evidence>
<comment type="cofactor">
    <cofactor evidence="1">
        <name>Mg(2+)</name>
        <dbReference type="ChEBI" id="CHEBI:18420"/>
    </cofactor>
</comment>
<keyword evidence="11" id="KW-0238">DNA-binding</keyword>
<dbReference type="PaxDb" id="195103-CPF_1542"/>
<evidence type="ECO:0000256" key="2">
    <source>
        <dbReference type="ARBA" id="ARBA00001947"/>
    </source>
</evidence>
<dbReference type="FunFam" id="3.40.50.300:FF:001389">
    <property type="entry name" value="ATP-dependent DNA helicase RecQ"/>
    <property type="match status" value="1"/>
</dbReference>
<dbReference type="EMBL" id="CP000246">
    <property type="protein sequence ID" value="ABG85058.1"/>
    <property type="molecule type" value="Genomic_DNA"/>
</dbReference>
<protein>
    <recommendedName>
        <fullName evidence="16">DNA helicase RecQ</fullName>
        <ecNumber evidence="16">5.6.2.4</ecNumber>
    </recommendedName>
</protein>
<dbReference type="GO" id="GO:0006310">
    <property type="term" value="P:DNA recombination"/>
    <property type="evidence" value="ECO:0007669"/>
    <property type="project" value="UniProtKB-UniRule"/>
</dbReference>
<evidence type="ECO:0000256" key="13">
    <source>
        <dbReference type="ARBA" id="ARBA00023204"/>
    </source>
</evidence>
<dbReference type="GO" id="GO:0009378">
    <property type="term" value="F:four-way junction helicase activity"/>
    <property type="evidence" value="ECO:0007669"/>
    <property type="project" value="TreeGrafter"/>
</dbReference>
<dbReference type="Pfam" id="PF16124">
    <property type="entry name" value="RecQ_Zn_bind"/>
    <property type="match status" value="1"/>
</dbReference>
<evidence type="ECO:0000256" key="15">
    <source>
        <dbReference type="ARBA" id="ARBA00034617"/>
    </source>
</evidence>
<dbReference type="SUPFAM" id="SSF52540">
    <property type="entry name" value="P-loop containing nucleoside triphosphate hydrolases"/>
    <property type="match status" value="1"/>
</dbReference>
<dbReference type="Pfam" id="PF00570">
    <property type="entry name" value="HRDC"/>
    <property type="match status" value="1"/>
</dbReference>
<dbReference type="GO" id="GO:0043138">
    <property type="term" value="F:3'-5' DNA helicase activity"/>
    <property type="evidence" value="ECO:0007669"/>
    <property type="project" value="UniProtKB-EC"/>
</dbReference>
<keyword evidence="13" id="KW-0234">DNA repair</keyword>
<evidence type="ECO:0000259" key="19">
    <source>
        <dbReference type="PROSITE" id="PS51194"/>
    </source>
</evidence>
<keyword evidence="6" id="KW-0227">DNA damage</keyword>
<dbReference type="PROSITE" id="PS00690">
    <property type="entry name" value="DEAH_ATP_HELICASE"/>
    <property type="match status" value="1"/>
</dbReference>
<feature type="domain" description="Helicase C-terminal" evidence="19">
    <location>
        <begin position="218"/>
        <end position="361"/>
    </location>
</feature>
<dbReference type="InterPro" id="IPR010997">
    <property type="entry name" value="HRDC-like_sf"/>
</dbReference>
<dbReference type="GO" id="GO:0009432">
    <property type="term" value="P:SOS response"/>
    <property type="evidence" value="ECO:0007669"/>
    <property type="project" value="UniProtKB-UniRule"/>
</dbReference>
<dbReference type="GO" id="GO:0043590">
    <property type="term" value="C:bacterial nucleoid"/>
    <property type="evidence" value="ECO:0007669"/>
    <property type="project" value="TreeGrafter"/>
</dbReference>
<dbReference type="AlphaFoldDB" id="A0A0H2YVA7"/>
<keyword evidence="8 20" id="KW-0347">Helicase</keyword>
<dbReference type="Pfam" id="PF00271">
    <property type="entry name" value="Helicase_C"/>
    <property type="match status" value="1"/>
</dbReference>
<evidence type="ECO:0000256" key="4">
    <source>
        <dbReference type="ARBA" id="ARBA00022723"/>
    </source>
</evidence>
<comment type="similarity">
    <text evidence="3">Belongs to the helicase family. RecQ subfamily.</text>
</comment>
<dbReference type="PROSITE" id="PS51194">
    <property type="entry name" value="HELICASE_CTER"/>
    <property type="match status" value="1"/>
</dbReference>
<dbReference type="SUPFAM" id="SSF47819">
    <property type="entry name" value="HRDC-like"/>
    <property type="match status" value="1"/>
</dbReference>
<dbReference type="InterPro" id="IPR036388">
    <property type="entry name" value="WH-like_DNA-bd_sf"/>
</dbReference>
<evidence type="ECO:0000313" key="20">
    <source>
        <dbReference type="EMBL" id="ABG85058.1"/>
    </source>
</evidence>
<keyword evidence="9" id="KW-0862">Zinc</keyword>
<keyword evidence="5" id="KW-0547">Nucleotide-binding</keyword>
<evidence type="ECO:0000313" key="21">
    <source>
        <dbReference type="Proteomes" id="UP000001823"/>
    </source>
</evidence>
<evidence type="ECO:0000256" key="1">
    <source>
        <dbReference type="ARBA" id="ARBA00001946"/>
    </source>
</evidence>
<dbReference type="SMART" id="SM00490">
    <property type="entry name" value="HELICc"/>
    <property type="match status" value="1"/>
</dbReference>
<dbReference type="NCBIfam" id="TIGR00614">
    <property type="entry name" value="recQ_fam"/>
    <property type="match status" value="1"/>
</dbReference>
<dbReference type="PROSITE" id="PS51192">
    <property type="entry name" value="HELICASE_ATP_BIND_1"/>
    <property type="match status" value="1"/>
</dbReference>
<dbReference type="PANTHER" id="PTHR13710:SF105">
    <property type="entry name" value="ATP-DEPENDENT DNA HELICASE Q1"/>
    <property type="match status" value="1"/>
</dbReference>
<evidence type="ECO:0000256" key="9">
    <source>
        <dbReference type="ARBA" id="ARBA00022833"/>
    </source>
</evidence>
<comment type="catalytic activity">
    <reaction evidence="15">
        <text>Couples ATP hydrolysis with the unwinding of duplex DNA by translocating in the 3'-5' direction.</text>
        <dbReference type="EC" id="5.6.2.4"/>
    </reaction>
</comment>
<sequence>MRREFEVLNNIFGYRDFRKGQQEVIDKILNGKDVFCILPTGGGKSLCYEIPAYIFKGTTLVISPLISLMKDQVDNLNSLGINAAYISGGNDFEEVKNIIRKFIKGEFKLLYVSPERLENRYFLDNIEKANIAQIVVDEAHCVSMWGHDFRKSYSKIKPFICNLKKRPIITAFTATATEIVMKDSIELLGLYNPFIYKGSFSRDNLEINVLKEVDKLEIISEIISEHEEESGIIYCSTKNEVEELYKHMLYRGKSVGKYHGSLKDKEKNYYQEEFLNDNFKVMIATNAFGMGIDKPDVKFIIHSTFPKSIENYYQEIGRGGRDGSLAKCYLLYSEQDIRVMDYLISSTTEISRRTIELKKLEKIIEFCNYDKCLRKYILDYFGEENSIKYCNNCTNCLKNSDLIDMTLEAQKILSCIYRTKEAFGESVLIDILRGIHGPKIEKYKLYELSTFGIMKEYTSKYIKDIIKELLSIKALERKEGTYSMLKLNRKSIGILKGEEKVLLEVNNNEESMCMDLELFKKLRILRKDISRREGVKPYIVFTDSMIMEIINKNPKSKEDLKNIRGFGEQKITKYGPFILTTLRDYEKYGKRN</sequence>
<dbReference type="GO" id="GO:0003677">
    <property type="term" value="F:DNA binding"/>
    <property type="evidence" value="ECO:0007669"/>
    <property type="project" value="UniProtKB-KW"/>
</dbReference>
<accession>A0A0H2YVA7</accession>
<keyword evidence="4" id="KW-0479">Metal-binding</keyword>
<evidence type="ECO:0000256" key="6">
    <source>
        <dbReference type="ARBA" id="ARBA00022763"/>
    </source>
</evidence>
<gene>
    <name evidence="20" type="primary">recQ</name>
    <name evidence="20" type="ordered locus">CPF_1542</name>
</gene>
<keyword evidence="12" id="KW-0233">DNA recombination</keyword>
<dbReference type="GO" id="GO:0005524">
    <property type="term" value="F:ATP binding"/>
    <property type="evidence" value="ECO:0007669"/>
    <property type="project" value="UniProtKB-KW"/>
</dbReference>
<dbReference type="InterPro" id="IPR032284">
    <property type="entry name" value="RecQ_Zn-bd"/>
</dbReference>
<evidence type="ECO:0000259" key="17">
    <source>
        <dbReference type="PROSITE" id="PS50967"/>
    </source>
</evidence>
<feature type="domain" description="Helicase ATP-binding" evidence="18">
    <location>
        <begin position="25"/>
        <end position="194"/>
    </location>
</feature>
<dbReference type="SMART" id="SM00487">
    <property type="entry name" value="DEXDc"/>
    <property type="match status" value="1"/>
</dbReference>
<dbReference type="SUPFAM" id="SSF46785">
    <property type="entry name" value="Winged helix' DNA-binding domain"/>
    <property type="match status" value="1"/>
</dbReference>
<dbReference type="InterPro" id="IPR002464">
    <property type="entry name" value="DNA/RNA_helicase_DEAH_CS"/>
</dbReference>
<evidence type="ECO:0000256" key="12">
    <source>
        <dbReference type="ARBA" id="ARBA00023172"/>
    </source>
</evidence>
<dbReference type="Gene3D" id="1.10.10.10">
    <property type="entry name" value="Winged helix-like DNA-binding domain superfamily/Winged helix DNA-binding domain"/>
    <property type="match status" value="1"/>
</dbReference>
<reference evidence="20 21" key="1">
    <citation type="journal article" date="2006" name="Genome Res.">
        <title>Skewed genomic variability in strains of the toxigenic bacterial pathogen, Clostridium perfringens.</title>
        <authorList>
            <person name="Myers G.S."/>
            <person name="Rasko D.A."/>
            <person name="Cheung J.K."/>
            <person name="Ravel J."/>
            <person name="Seshadri R."/>
            <person name="Deboy R.T."/>
            <person name="Ren Q."/>
            <person name="Varga J."/>
            <person name="Awad M.M."/>
            <person name="Brinkac L.M."/>
            <person name="Daugherty S.C."/>
            <person name="Haft D.H."/>
            <person name="Dodson R.J."/>
            <person name="Madupu R."/>
            <person name="Nelson W.C."/>
            <person name="Rosovitz M.J."/>
            <person name="Sullivan S.A."/>
            <person name="Khouri H."/>
            <person name="Dimitrov G.I."/>
            <person name="Watkins K.L."/>
            <person name="Mulligan S."/>
            <person name="Benton J."/>
            <person name="Radune D."/>
            <person name="Fisher D.J."/>
            <person name="Atkins H.S."/>
            <person name="Hiscox T."/>
            <person name="Jost B.H."/>
            <person name="Billington S.J."/>
            <person name="Songer J.G."/>
            <person name="McClane B.A."/>
            <person name="Titball R.W."/>
            <person name="Rood J.I."/>
            <person name="Melville S.B."/>
            <person name="Paulsen I.T."/>
        </authorList>
    </citation>
    <scope>NUCLEOTIDE SEQUENCE [LARGE SCALE GENOMIC DNA]</scope>
    <source>
        <strain evidence="21">ATCC 13124 / DSM 756 / JCM 1290 / NCIMB 6125 / NCTC 8237 / S 107 / Type A</strain>
    </source>
</reference>
<dbReference type="SMART" id="SM00956">
    <property type="entry name" value="RQC"/>
    <property type="match status" value="1"/>
</dbReference>
<evidence type="ECO:0000256" key="5">
    <source>
        <dbReference type="ARBA" id="ARBA00022741"/>
    </source>
</evidence>
<dbReference type="InterPro" id="IPR036390">
    <property type="entry name" value="WH_DNA-bd_sf"/>
</dbReference>
<dbReference type="PANTHER" id="PTHR13710">
    <property type="entry name" value="DNA HELICASE RECQ FAMILY MEMBER"/>
    <property type="match status" value="1"/>
</dbReference>
<dbReference type="InterPro" id="IPR018982">
    <property type="entry name" value="RQC_domain"/>
</dbReference>
<dbReference type="SMART" id="SM00341">
    <property type="entry name" value="HRDC"/>
    <property type="match status" value="1"/>
</dbReference>
<keyword evidence="14" id="KW-0413">Isomerase</keyword>
<organism evidence="20 21">
    <name type="scientific">Clostridium perfringens (strain ATCC 13124 / DSM 756 / JCM 1290 / NCIMB 6125 / NCTC 8237 / Type A)</name>
    <dbReference type="NCBI Taxonomy" id="195103"/>
    <lineage>
        <taxon>Bacteria</taxon>
        <taxon>Bacillati</taxon>
        <taxon>Bacillota</taxon>
        <taxon>Clostridia</taxon>
        <taxon>Eubacteriales</taxon>
        <taxon>Clostridiaceae</taxon>
        <taxon>Clostridium</taxon>
    </lineage>
</organism>
<dbReference type="GO" id="GO:0006281">
    <property type="term" value="P:DNA repair"/>
    <property type="evidence" value="ECO:0007669"/>
    <property type="project" value="UniProtKB-KW"/>
</dbReference>
<dbReference type="InterPro" id="IPR027417">
    <property type="entry name" value="P-loop_NTPase"/>
</dbReference>
<comment type="cofactor">
    <cofactor evidence="2">
        <name>Zn(2+)</name>
        <dbReference type="ChEBI" id="CHEBI:29105"/>
    </cofactor>
</comment>
<dbReference type="STRING" id="195103.CPF_1542"/>
<dbReference type="Pfam" id="PF09382">
    <property type="entry name" value="RQC"/>
    <property type="match status" value="1"/>
</dbReference>
<dbReference type="EC" id="5.6.2.4" evidence="16"/>
<dbReference type="GO" id="GO:0006260">
    <property type="term" value="P:DNA replication"/>
    <property type="evidence" value="ECO:0007669"/>
    <property type="project" value="InterPro"/>
</dbReference>
<dbReference type="InterPro" id="IPR014001">
    <property type="entry name" value="Helicase_ATP-bd"/>
</dbReference>
<dbReference type="InterPro" id="IPR002121">
    <property type="entry name" value="HRDC_dom"/>
</dbReference>
<dbReference type="InterPro" id="IPR004589">
    <property type="entry name" value="DNA_helicase_ATP-dep_RecQ"/>
</dbReference>
<dbReference type="Pfam" id="PF00270">
    <property type="entry name" value="DEAD"/>
    <property type="match status" value="1"/>
</dbReference>
<dbReference type="CDD" id="cd17920">
    <property type="entry name" value="DEXHc_RecQ"/>
    <property type="match status" value="1"/>
</dbReference>
<evidence type="ECO:0000256" key="10">
    <source>
        <dbReference type="ARBA" id="ARBA00022840"/>
    </source>
</evidence>
<dbReference type="Proteomes" id="UP000001823">
    <property type="component" value="Chromosome"/>
</dbReference>
<evidence type="ECO:0000256" key="16">
    <source>
        <dbReference type="NCBIfam" id="TIGR01389"/>
    </source>
</evidence>
<dbReference type="InterPro" id="IPR001650">
    <property type="entry name" value="Helicase_C-like"/>
</dbReference>
<evidence type="ECO:0000256" key="3">
    <source>
        <dbReference type="ARBA" id="ARBA00005446"/>
    </source>
</evidence>